<gene>
    <name evidence="1" type="ORF">O6P43_005302</name>
</gene>
<dbReference type="Proteomes" id="UP001163823">
    <property type="component" value="Chromosome 3"/>
</dbReference>
<comment type="caution">
    <text evidence="1">The sequence shown here is derived from an EMBL/GenBank/DDBJ whole genome shotgun (WGS) entry which is preliminary data.</text>
</comment>
<dbReference type="Pfam" id="PF05623">
    <property type="entry name" value="DUF789"/>
    <property type="match status" value="1"/>
</dbReference>
<organism evidence="1 2">
    <name type="scientific">Quillaja saponaria</name>
    <name type="common">Soap bark tree</name>
    <dbReference type="NCBI Taxonomy" id="32244"/>
    <lineage>
        <taxon>Eukaryota</taxon>
        <taxon>Viridiplantae</taxon>
        <taxon>Streptophyta</taxon>
        <taxon>Embryophyta</taxon>
        <taxon>Tracheophyta</taxon>
        <taxon>Spermatophyta</taxon>
        <taxon>Magnoliopsida</taxon>
        <taxon>eudicotyledons</taxon>
        <taxon>Gunneridae</taxon>
        <taxon>Pentapetalae</taxon>
        <taxon>rosids</taxon>
        <taxon>fabids</taxon>
        <taxon>Fabales</taxon>
        <taxon>Quillajaceae</taxon>
        <taxon>Quillaja</taxon>
    </lineage>
</organism>
<dbReference type="EMBL" id="JARAOO010000003">
    <property type="protein sequence ID" value="KAJ7975370.1"/>
    <property type="molecule type" value="Genomic_DNA"/>
</dbReference>
<keyword evidence="2" id="KW-1185">Reference proteome</keyword>
<accession>A0AAD7VH84</accession>
<dbReference type="KEGG" id="qsa:O6P43_005302"/>
<evidence type="ECO:0000313" key="1">
    <source>
        <dbReference type="EMBL" id="KAJ7975370.1"/>
    </source>
</evidence>
<reference evidence="1" key="1">
    <citation type="journal article" date="2023" name="Science">
        <title>Elucidation of the pathway for biosynthesis of saponin adjuvants from the soapbark tree.</title>
        <authorList>
            <person name="Reed J."/>
            <person name="Orme A."/>
            <person name="El-Demerdash A."/>
            <person name="Owen C."/>
            <person name="Martin L.B.B."/>
            <person name="Misra R.C."/>
            <person name="Kikuchi S."/>
            <person name="Rejzek M."/>
            <person name="Martin A.C."/>
            <person name="Harkess A."/>
            <person name="Leebens-Mack J."/>
            <person name="Louveau T."/>
            <person name="Stephenson M.J."/>
            <person name="Osbourn A."/>
        </authorList>
    </citation>
    <scope>NUCLEOTIDE SEQUENCE</scope>
    <source>
        <strain evidence="1">S10</strain>
    </source>
</reference>
<dbReference type="PANTHER" id="PTHR32010:SF18">
    <property type="entry name" value="DUF789 FAMILY PROTEIN"/>
    <property type="match status" value="1"/>
</dbReference>
<dbReference type="PANTHER" id="PTHR32010">
    <property type="entry name" value="PHOTOSYSTEM II STABILITY/ASSEMBLY FACTOR HCF136, CHLOROPLASTIC"/>
    <property type="match status" value="1"/>
</dbReference>
<evidence type="ECO:0000313" key="2">
    <source>
        <dbReference type="Proteomes" id="UP001163823"/>
    </source>
</evidence>
<sequence>MSHPKESLYYKDNASVQSVDTRHSGDFDLLFEFFESEPPQQRQPLHEKIKELIRGEGPARSTVYGDPTKLDSMNVHDLNPRSWYSVAWYPIYQIPDGKLHAAFLTYHSLGHLVRRSTKIDYPSVDASVVSPVVGLQSYNAQGECWFQLRQSALPEMAELSGLNPSGILKERLRTLEETALLLARAVVNKGNLLSANRHPDYEFFCSRRHL</sequence>
<name>A0AAD7VH84_QUISA</name>
<dbReference type="InterPro" id="IPR008507">
    <property type="entry name" value="DUF789"/>
</dbReference>
<proteinExistence type="predicted"/>
<protein>
    <submittedName>
        <fullName evidence="1">DUF789 family protein</fullName>
    </submittedName>
</protein>
<dbReference type="AlphaFoldDB" id="A0AAD7VH84"/>